<dbReference type="PANTHER" id="PTHR42696:SF2">
    <property type="entry name" value="ASPARTATE AMMONIA-LYASE"/>
    <property type="match status" value="1"/>
</dbReference>
<dbReference type="InterPro" id="IPR022761">
    <property type="entry name" value="Fumarate_lyase_N"/>
</dbReference>
<dbReference type="RefSeq" id="WP_377940816.1">
    <property type="nucleotide sequence ID" value="NZ_JBHUCX010000004.1"/>
</dbReference>
<dbReference type="EMBL" id="JBHUCX010000004">
    <property type="protein sequence ID" value="MFD1673428.1"/>
    <property type="molecule type" value="Genomic_DNA"/>
</dbReference>
<sequence length="491" mass="52297">MSHLNTRTVHDSLGDIQIPEEAYYGAQTARAIENFPISGIHLPHAFVHAQALIKWAASKAHADLGVLEKTKAEAICQAAEEVMAGKHANWFKVDVYQAGAGTSQNMNVNEVIASRAAELLGKQRGDSQAVHPNDDVNKSQSTNDTIHVAMNIAGMNLLANELDPALAGLQSALEEKATAFAAIVKAGRTHLQDAVPMRLGHEFAAYAENIRRHRVWLEQNAAALLAIGLGGNAVGTGINTPPGFADIAVKYIAEATKLAFHLPTNPFTFNQNPDEVVLVSGVLRNIAQALGRIANDLRLLASGPRTGFGELELPAVQPGSSIMPGKVNPVMAEMMNMVAYQVAGCDTTVAQAGAAGQLELNVMMPVMAANFLHEIHILTTSVTALTEKCIYGIAADEARCRWYAENTLSLATALNVEVGYEEAAKLVKHALAHDISLREAGQAIGVDEQTLNKALDVERLSQVVDSVAPPQSNALHGTGAKPTTREFESAD</sequence>
<dbReference type="PANTHER" id="PTHR42696">
    <property type="entry name" value="ASPARTATE AMMONIA-LYASE"/>
    <property type="match status" value="1"/>
</dbReference>
<feature type="domain" description="Fumarate lyase N-terminal" evidence="3">
    <location>
        <begin position="14"/>
        <end position="344"/>
    </location>
</feature>
<evidence type="ECO:0000256" key="2">
    <source>
        <dbReference type="SAM" id="MobiDB-lite"/>
    </source>
</evidence>
<proteinExistence type="predicted"/>
<evidence type="ECO:0000259" key="3">
    <source>
        <dbReference type="Pfam" id="PF00206"/>
    </source>
</evidence>
<dbReference type="InterPro" id="IPR024083">
    <property type="entry name" value="Fumarase/histidase_N"/>
</dbReference>
<name>A0ABW4JCN0_9BACL</name>
<dbReference type="CDD" id="cd01596">
    <property type="entry name" value="Aspartase_like"/>
    <property type="match status" value="1"/>
</dbReference>
<dbReference type="Gene3D" id="1.20.200.10">
    <property type="entry name" value="Fumarase/aspartase (Central domain)"/>
    <property type="match status" value="1"/>
</dbReference>
<dbReference type="SUPFAM" id="SSF48557">
    <property type="entry name" value="L-aspartase-like"/>
    <property type="match status" value="1"/>
</dbReference>
<dbReference type="PRINTS" id="PR00149">
    <property type="entry name" value="FUMRATELYASE"/>
</dbReference>
<evidence type="ECO:0000313" key="6">
    <source>
        <dbReference type="Proteomes" id="UP001597079"/>
    </source>
</evidence>
<keyword evidence="6" id="KW-1185">Reference proteome</keyword>
<organism evidence="5 6">
    <name type="scientific">Alicyclobacillus fodiniaquatilis</name>
    <dbReference type="NCBI Taxonomy" id="1661150"/>
    <lineage>
        <taxon>Bacteria</taxon>
        <taxon>Bacillati</taxon>
        <taxon>Bacillota</taxon>
        <taxon>Bacilli</taxon>
        <taxon>Bacillales</taxon>
        <taxon>Alicyclobacillaceae</taxon>
        <taxon>Alicyclobacillus</taxon>
    </lineage>
</organism>
<evidence type="ECO:0000259" key="4">
    <source>
        <dbReference type="Pfam" id="PF10415"/>
    </source>
</evidence>
<dbReference type="InterPro" id="IPR020557">
    <property type="entry name" value="Fumarate_lyase_CS"/>
</dbReference>
<dbReference type="PROSITE" id="PS00163">
    <property type="entry name" value="FUMARATE_LYASES"/>
    <property type="match status" value="1"/>
</dbReference>
<dbReference type="InterPro" id="IPR018951">
    <property type="entry name" value="Fumarase_C_C"/>
</dbReference>
<dbReference type="Proteomes" id="UP001597079">
    <property type="component" value="Unassembled WGS sequence"/>
</dbReference>
<dbReference type="Gene3D" id="1.10.275.10">
    <property type="entry name" value="Fumarase/aspartase (N-terminal domain)"/>
    <property type="match status" value="1"/>
</dbReference>
<evidence type="ECO:0000313" key="5">
    <source>
        <dbReference type="EMBL" id="MFD1673428.1"/>
    </source>
</evidence>
<dbReference type="Pfam" id="PF00206">
    <property type="entry name" value="Lyase_1"/>
    <property type="match status" value="1"/>
</dbReference>
<dbReference type="NCBIfam" id="NF008909">
    <property type="entry name" value="PRK12273.1"/>
    <property type="match status" value="1"/>
</dbReference>
<evidence type="ECO:0000256" key="1">
    <source>
        <dbReference type="ARBA" id="ARBA00023239"/>
    </source>
</evidence>
<feature type="domain" description="Fumarase C C-terminal" evidence="4">
    <location>
        <begin position="410"/>
        <end position="460"/>
    </location>
</feature>
<keyword evidence="1" id="KW-0456">Lyase</keyword>
<gene>
    <name evidence="5" type="ORF">ACFSB2_01655</name>
</gene>
<dbReference type="InterPro" id="IPR051546">
    <property type="entry name" value="Aspartate_Ammonia-Lyase"/>
</dbReference>
<accession>A0ABW4JCN0</accession>
<reference evidence="6" key="1">
    <citation type="journal article" date="2019" name="Int. J. Syst. Evol. Microbiol.">
        <title>The Global Catalogue of Microorganisms (GCM) 10K type strain sequencing project: providing services to taxonomists for standard genome sequencing and annotation.</title>
        <authorList>
            <consortium name="The Broad Institute Genomics Platform"/>
            <consortium name="The Broad Institute Genome Sequencing Center for Infectious Disease"/>
            <person name="Wu L."/>
            <person name="Ma J."/>
        </authorList>
    </citation>
    <scope>NUCLEOTIDE SEQUENCE [LARGE SCALE GENOMIC DNA]</scope>
    <source>
        <strain evidence="6">CGMCC 1.12286</strain>
    </source>
</reference>
<comment type="caution">
    <text evidence="5">The sequence shown here is derived from an EMBL/GenBank/DDBJ whole genome shotgun (WGS) entry which is preliminary data.</text>
</comment>
<dbReference type="Gene3D" id="1.10.40.30">
    <property type="entry name" value="Fumarase/aspartase (C-terminal domain)"/>
    <property type="match status" value="1"/>
</dbReference>
<protein>
    <submittedName>
        <fullName evidence="5">Class II fumarate hydratase</fullName>
    </submittedName>
</protein>
<dbReference type="Pfam" id="PF10415">
    <property type="entry name" value="FumaraseC_C"/>
    <property type="match status" value="1"/>
</dbReference>
<dbReference type="InterPro" id="IPR000362">
    <property type="entry name" value="Fumarate_lyase_fam"/>
</dbReference>
<dbReference type="InterPro" id="IPR008948">
    <property type="entry name" value="L-Aspartase-like"/>
</dbReference>
<feature type="region of interest" description="Disordered" evidence="2">
    <location>
        <begin position="468"/>
        <end position="491"/>
    </location>
</feature>
<dbReference type="PRINTS" id="PR00145">
    <property type="entry name" value="ARGSUCLYASE"/>
</dbReference>